<sequence>MSAVYVFFDNMVAINIFHKPSFAEKLSNIASFYQLTALLAAIAGYASRFSVLSTSDLVVNDPVQLTAKGHRQPAEFVDLAFKYINKALAECDDEMPPLCVIQALIIATHCRLTQGVRGKAWRSLGLCVSLVYETDLHLLDSKRVMKPEGRHQWQDDEEKRRAFWAIWEMDVFASTIRRTPTAIDWSLMEILLPVDNAHWFSGHATPSCFMEINPNRRWKALKDSGSQSPKAWYLVINSLMKDAQIAGDLQRASTMGHRGYHQAKPNHRISTRESAVEAQQKLETLANVVHCFSLALPSHLRYRDQYLPFGAPMPGELESQRQKHCSIYNIFVMTQLARLMIYRYDAFRSPSHRPEINSHHHSRDSAGRSTFASPDTEGGALQQYYEAADCMLAIVNRSHEEHIRYINPFLSNTIWLASAVQLVRKHFAREHSNRNLIKSRFDVLYLTYKRCVQFWDIKNALQRNLELIEEQLEARYKRLESRVGLSAQEALKRAPEDTGVIDQSSDREGRHIERTPRQTSQYLPRAPSVPPASINDGLDITARHHAHQYHGPEGMELLDFLIPLQPNRNQTPEGHTMSSNSGFGDSRHQLDQAFDWPTFDFPGGIHDLLAESTMY</sequence>
<evidence type="ECO:0000256" key="4">
    <source>
        <dbReference type="ARBA" id="ARBA00023163"/>
    </source>
</evidence>
<keyword evidence="10" id="KW-1185">Reference proteome</keyword>
<dbReference type="GO" id="GO:0008270">
    <property type="term" value="F:zinc ion binding"/>
    <property type="evidence" value="ECO:0007669"/>
    <property type="project" value="InterPro"/>
</dbReference>
<name>A0A5N7AN65_9EURO</name>
<gene>
    <name evidence="9" type="ORF">BDV26DRAFT_276318</name>
</gene>
<dbReference type="OrthoDB" id="3862662at2759"/>
<evidence type="ECO:0000256" key="5">
    <source>
        <dbReference type="ARBA" id="ARBA00023242"/>
    </source>
</evidence>
<keyword evidence="4" id="KW-0804">Transcription</keyword>
<keyword evidence="6" id="KW-0175">Coiled coil</keyword>
<comment type="subcellular location">
    <subcellularLocation>
        <location evidence="1">Nucleus</location>
    </subcellularLocation>
</comment>
<feature type="coiled-coil region" evidence="6">
    <location>
        <begin position="458"/>
        <end position="489"/>
    </location>
</feature>
<dbReference type="Pfam" id="PF04082">
    <property type="entry name" value="Fungal_trans"/>
    <property type="match status" value="1"/>
</dbReference>
<evidence type="ECO:0000313" key="9">
    <source>
        <dbReference type="EMBL" id="KAE8371334.1"/>
    </source>
</evidence>
<feature type="compositionally biased region" description="Basic and acidic residues" evidence="7">
    <location>
        <begin position="504"/>
        <end position="516"/>
    </location>
</feature>
<dbReference type="GO" id="GO:0005634">
    <property type="term" value="C:nucleus"/>
    <property type="evidence" value="ECO:0007669"/>
    <property type="project" value="UniProtKB-SubCell"/>
</dbReference>
<evidence type="ECO:0000259" key="8">
    <source>
        <dbReference type="Pfam" id="PF04082"/>
    </source>
</evidence>
<dbReference type="EMBL" id="ML736437">
    <property type="protein sequence ID" value="KAE8371334.1"/>
    <property type="molecule type" value="Genomic_DNA"/>
</dbReference>
<keyword evidence="2" id="KW-0479">Metal-binding</keyword>
<organism evidence="9 10">
    <name type="scientific">Aspergillus bertholletiae</name>
    <dbReference type="NCBI Taxonomy" id="1226010"/>
    <lineage>
        <taxon>Eukaryota</taxon>
        <taxon>Fungi</taxon>
        <taxon>Dikarya</taxon>
        <taxon>Ascomycota</taxon>
        <taxon>Pezizomycotina</taxon>
        <taxon>Eurotiomycetes</taxon>
        <taxon>Eurotiomycetidae</taxon>
        <taxon>Eurotiales</taxon>
        <taxon>Aspergillaceae</taxon>
        <taxon>Aspergillus</taxon>
        <taxon>Aspergillus subgen. Circumdati</taxon>
    </lineage>
</organism>
<dbReference type="InterPro" id="IPR007219">
    <property type="entry name" value="XnlR_reg_dom"/>
</dbReference>
<dbReference type="GO" id="GO:0003677">
    <property type="term" value="F:DNA binding"/>
    <property type="evidence" value="ECO:0007669"/>
    <property type="project" value="InterPro"/>
</dbReference>
<evidence type="ECO:0000256" key="7">
    <source>
        <dbReference type="SAM" id="MobiDB-lite"/>
    </source>
</evidence>
<dbReference type="AlphaFoldDB" id="A0A5N7AN65"/>
<protein>
    <submittedName>
        <fullName evidence="9">Fungal-specific transcription factor domain-containing protein</fullName>
    </submittedName>
</protein>
<dbReference type="InterPro" id="IPR050815">
    <property type="entry name" value="TF_fung"/>
</dbReference>
<dbReference type="PANTHER" id="PTHR47338:SF10">
    <property type="entry name" value="TRANSCRIPTION FACTOR DOMAIN-CONTAINING PROTEIN-RELATED"/>
    <property type="match status" value="1"/>
</dbReference>
<keyword evidence="5" id="KW-0539">Nucleus</keyword>
<keyword evidence="3" id="KW-0805">Transcription regulation</keyword>
<dbReference type="CDD" id="cd12148">
    <property type="entry name" value="fungal_TF_MHR"/>
    <property type="match status" value="1"/>
</dbReference>
<feature type="region of interest" description="Disordered" evidence="7">
    <location>
        <begin position="494"/>
        <end position="531"/>
    </location>
</feature>
<feature type="region of interest" description="Disordered" evidence="7">
    <location>
        <begin position="353"/>
        <end position="373"/>
    </location>
</feature>
<evidence type="ECO:0000313" key="10">
    <source>
        <dbReference type="Proteomes" id="UP000326198"/>
    </source>
</evidence>
<feature type="compositionally biased region" description="Basic and acidic residues" evidence="7">
    <location>
        <begin position="353"/>
        <end position="366"/>
    </location>
</feature>
<evidence type="ECO:0000256" key="2">
    <source>
        <dbReference type="ARBA" id="ARBA00022723"/>
    </source>
</evidence>
<reference evidence="9 10" key="1">
    <citation type="submission" date="2019-04" db="EMBL/GenBank/DDBJ databases">
        <title>Friends and foes A comparative genomics studyof 23 Aspergillus species from section Flavi.</title>
        <authorList>
            <consortium name="DOE Joint Genome Institute"/>
            <person name="Kjaerbolling I."/>
            <person name="Vesth T."/>
            <person name="Frisvad J.C."/>
            <person name="Nybo J.L."/>
            <person name="Theobald S."/>
            <person name="Kildgaard S."/>
            <person name="Isbrandt T."/>
            <person name="Kuo A."/>
            <person name="Sato A."/>
            <person name="Lyhne E.K."/>
            <person name="Kogle M.E."/>
            <person name="Wiebenga A."/>
            <person name="Kun R.S."/>
            <person name="Lubbers R.J."/>
            <person name="Makela M.R."/>
            <person name="Barry K."/>
            <person name="Chovatia M."/>
            <person name="Clum A."/>
            <person name="Daum C."/>
            <person name="Haridas S."/>
            <person name="He G."/>
            <person name="LaButti K."/>
            <person name="Lipzen A."/>
            <person name="Mondo S."/>
            <person name="Riley R."/>
            <person name="Salamov A."/>
            <person name="Simmons B.A."/>
            <person name="Magnuson J.K."/>
            <person name="Henrissat B."/>
            <person name="Mortensen U.H."/>
            <person name="Larsen T.O."/>
            <person name="Devries R.P."/>
            <person name="Grigoriev I.V."/>
            <person name="Machida M."/>
            <person name="Baker S.E."/>
            <person name="Andersen M.R."/>
        </authorList>
    </citation>
    <scope>NUCLEOTIDE SEQUENCE [LARGE SCALE GENOMIC DNA]</scope>
    <source>
        <strain evidence="9 10">IBT 29228</strain>
    </source>
</reference>
<dbReference type="PANTHER" id="PTHR47338">
    <property type="entry name" value="ZN(II)2CYS6 TRANSCRIPTION FACTOR (EUROFUNG)-RELATED"/>
    <property type="match status" value="1"/>
</dbReference>
<evidence type="ECO:0000256" key="6">
    <source>
        <dbReference type="SAM" id="Coils"/>
    </source>
</evidence>
<evidence type="ECO:0000256" key="3">
    <source>
        <dbReference type="ARBA" id="ARBA00023015"/>
    </source>
</evidence>
<accession>A0A5N7AN65</accession>
<dbReference type="Proteomes" id="UP000326198">
    <property type="component" value="Unassembled WGS sequence"/>
</dbReference>
<feature type="domain" description="Xylanolytic transcriptional activator regulatory" evidence="8">
    <location>
        <begin position="6"/>
        <end position="220"/>
    </location>
</feature>
<evidence type="ECO:0000256" key="1">
    <source>
        <dbReference type="ARBA" id="ARBA00004123"/>
    </source>
</evidence>
<proteinExistence type="predicted"/>
<dbReference type="GO" id="GO:0006351">
    <property type="term" value="P:DNA-templated transcription"/>
    <property type="evidence" value="ECO:0007669"/>
    <property type="project" value="InterPro"/>
</dbReference>
<dbReference type="GO" id="GO:0000981">
    <property type="term" value="F:DNA-binding transcription factor activity, RNA polymerase II-specific"/>
    <property type="evidence" value="ECO:0007669"/>
    <property type="project" value="InterPro"/>
</dbReference>